<gene>
    <name evidence="2" type="ORF">GGE16_000862</name>
</gene>
<reference evidence="2 3" key="1">
    <citation type="submission" date="2020-08" db="EMBL/GenBank/DDBJ databases">
        <title>Genomic Encyclopedia of Type Strains, Phase IV (KMG-V): Genome sequencing to study the core and pangenomes of soil and plant-associated prokaryotes.</title>
        <authorList>
            <person name="Whitman W."/>
        </authorList>
    </citation>
    <scope>NUCLEOTIDE SEQUENCE [LARGE SCALE GENOMIC DNA]</scope>
    <source>
        <strain evidence="2 3">SEMIA 415</strain>
    </source>
</reference>
<feature type="region of interest" description="Disordered" evidence="1">
    <location>
        <begin position="48"/>
        <end position="72"/>
    </location>
</feature>
<name>A0AAE2MGA8_RHILE</name>
<dbReference type="Proteomes" id="UP000538507">
    <property type="component" value="Unassembled WGS sequence"/>
</dbReference>
<dbReference type="RefSeq" id="WP_183606021.1">
    <property type="nucleotide sequence ID" value="NZ_JACHAZ010000002.1"/>
</dbReference>
<dbReference type="AlphaFoldDB" id="A0AAE2MGA8"/>
<proteinExistence type="predicted"/>
<protein>
    <submittedName>
        <fullName evidence="2">Uncharacterized protein</fullName>
    </submittedName>
</protein>
<evidence type="ECO:0000256" key="1">
    <source>
        <dbReference type="SAM" id="MobiDB-lite"/>
    </source>
</evidence>
<organism evidence="2 3">
    <name type="scientific">Rhizobium leguminosarum</name>
    <dbReference type="NCBI Taxonomy" id="384"/>
    <lineage>
        <taxon>Bacteria</taxon>
        <taxon>Pseudomonadati</taxon>
        <taxon>Pseudomonadota</taxon>
        <taxon>Alphaproteobacteria</taxon>
        <taxon>Hyphomicrobiales</taxon>
        <taxon>Rhizobiaceae</taxon>
        <taxon>Rhizobium/Agrobacterium group</taxon>
        <taxon>Rhizobium</taxon>
    </lineage>
</organism>
<dbReference type="EMBL" id="JACIGO010000001">
    <property type="protein sequence ID" value="MBB4288846.1"/>
    <property type="molecule type" value="Genomic_DNA"/>
</dbReference>
<accession>A0AAE2MGA8</accession>
<comment type="caution">
    <text evidence="2">The sequence shown here is derived from an EMBL/GenBank/DDBJ whole genome shotgun (WGS) entry which is preliminary data.</text>
</comment>
<evidence type="ECO:0000313" key="2">
    <source>
        <dbReference type="EMBL" id="MBB4288846.1"/>
    </source>
</evidence>
<evidence type="ECO:0000313" key="3">
    <source>
        <dbReference type="Proteomes" id="UP000538507"/>
    </source>
</evidence>
<sequence length="72" mass="7890">MSKTHWKAGLRAKLENLVDDCVAAGARQQEVFDAMIKEVGILRVALERDPDPADDDTAAIEEPANDWPAADK</sequence>